<proteinExistence type="predicted"/>
<dbReference type="EMBL" id="PCWO01000044">
    <property type="protein sequence ID" value="PIR04710.1"/>
    <property type="molecule type" value="Genomic_DNA"/>
</dbReference>
<accession>A0A2H0N727</accession>
<dbReference type="AlphaFoldDB" id="A0A2H0N727"/>
<name>A0A2H0N727_9BACT</name>
<protein>
    <recommendedName>
        <fullName evidence="1">CxxC-x17-CxxC domain-containing protein</fullName>
    </recommendedName>
</protein>
<feature type="domain" description="CxxC-x17-CxxC" evidence="1">
    <location>
        <begin position="66"/>
        <end position="106"/>
    </location>
</feature>
<dbReference type="InterPro" id="IPR026363">
    <property type="entry name" value="CxxC-x17-CxxC_dom"/>
</dbReference>
<gene>
    <name evidence="2" type="ORF">COV57_03025</name>
</gene>
<evidence type="ECO:0000313" key="2">
    <source>
        <dbReference type="EMBL" id="PIR04710.1"/>
    </source>
</evidence>
<comment type="caution">
    <text evidence="2">The sequence shown here is derived from an EMBL/GenBank/DDBJ whole genome shotgun (WGS) entry which is preliminary data.</text>
</comment>
<dbReference type="Gene3D" id="3.90.10.10">
    <property type="entry name" value="Cytochrome C3"/>
    <property type="match status" value="1"/>
</dbReference>
<evidence type="ECO:0000259" key="1">
    <source>
        <dbReference type="Pfam" id="PF23477"/>
    </source>
</evidence>
<sequence length="106" mass="12456">MAYDNSNNDRQMYQGNWSCSSCGSQITELPFEPDPSRLDQLTCRDCHKKNRPQRSNSNNNDQFERKMHRGNWTCSQCGSQITELPFEPSSDRLHELTCRDCHRNNR</sequence>
<evidence type="ECO:0000313" key="3">
    <source>
        <dbReference type="Proteomes" id="UP000229893"/>
    </source>
</evidence>
<dbReference type="InterPro" id="IPR036280">
    <property type="entry name" value="Multihaem_cyt_sf"/>
</dbReference>
<dbReference type="Proteomes" id="UP000229893">
    <property type="component" value="Unassembled WGS sequence"/>
</dbReference>
<reference evidence="2 3" key="1">
    <citation type="submission" date="2017-09" db="EMBL/GenBank/DDBJ databases">
        <title>Depth-based differentiation of microbial function through sediment-hosted aquifers and enrichment of novel symbionts in the deep terrestrial subsurface.</title>
        <authorList>
            <person name="Probst A.J."/>
            <person name="Ladd B."/>
            <person name="Jarett J.K."/>
            <person name="Geller-Mcgrath D.E."/>
            <person name="Sieber C.M."/>
            <person name="Emerson J.B."/>
            <person name="Anantharaman K."/>
            <person name="Thomas B.C."/>
            <person name="Malmstrom R."/>
            <person name="Stieglmeier M."/>
            <person name="Klingl A."/>
            <person name="Woyke T."/>
            <person name="Ryan C.M."/>
            <person name="Banfield J.F."/>
        </authorList>
    </citation>
    <scope>NUCLEOTIDE SEQUENCE [LARGE SCALE GENOMIC DNA]</scope>
    <source>
        <strain evidence="2">CG11_big_fil_rev_8_21_14_0_20_35_14</strain>
    </source>
</reference>
<organism evidence="2 3">
    <name type="scientific">Candidatus Liptonbacteria bacterium CG11_big_fil_rev_8_21_14_0_20_35_14</name>
    <dbReference type="NCBI Taxonomy" id="1974634"/>
    <lineage>
        <taxon>Bacteria</taxon>
        <taxon>Candidatus Liptoniibacteriota</taxon>
    </lineage>
</organism>
<dbReference type="SUPFAM" id="SSF48695">
    <property type="entry name" value="Multiheme cytochromes"/>
    <property type="match status" value="1"/>
</dbReference>
<dbReference type="Pfam" id="PF23477">
    <property type="entry name" value="zf_Tbcl_2"/>
    <property type="match status" value="1"/>
</dbReference>